<dbReference type="SUPFAM" id="SSF53850">
    <property type="entry name" value="Periplasmic binding protein-like II"/>
    <property type="match status" value="1"/>
</dbReference>
<dbReference type="Gene3D" id="3.40.190.10">
    <property type="entry name" value="Periplasmic binding protein-like II"/>
    <property type="match status" value="2"/>
</dbReference>
<dbReference type="GO" id="GO:0015276">
    <property type="term" value="F:ligand-gated monoatomic ion channel activity"/>
    <property type="evidence" value="ECO:0007669"/>
    <property type="project" value="InterPro"/>
</dbReference>
<dbReference type="Proteomes" id="UP000216008">
    <property type="component" value="Unassembled WGS sequence"/>
</dbReference>
<name>A0A1Z1N6S9_LACJH</name>
<protein>
    <submittedName>
        <fullName evidence="6">ABC transporter substrate-binding protein</fullName>
    </submittedName>
</protein>
<evidence type="ECO:0000313" key="8">
    <source>
        <dbReference type="Proteomes" id="UP000216448"/>
    </source>
</evidence>
<dbReference type="SMART" id="SM00062">
    <property type="entry name" value="PBPb"/>
    <property type="match status" value="1"/>
</dbReference>
<feature type="domain" description="Solute-binding protein family 3/N-terminal" evidence="3">
    <location>
        <begin position="51"/>
        <end position="274"/>
    </location>
</feature>
<evidence type="ECO:0000313" key="5">
    <source>
        <dbReference type="EMBL" id="PAB53614.1"/>
    </source>
</evidence>
<feature type="chain" id="PRO_5041163859" evidence="2">
    <location>
        <begin position="29"/>
        <end position="284"/>
    </location>
</feature>
<evidence type="ECO:0000313" key="6">
    <source>
        <dbReference type="EMBL" id="PAB56007.1"/>
    </source>
</evidence>
<evidence type="ECO:0000259" key="3">
    <source>
        <dbReference type="SMART" id="SM00062"/>
    </source>
</evidence>
<comment type="caution">
    <text evidence="6">The sequence shown here is derived from an EMBL/GenBank/DDBJ whole genome shotgun (WGS) entry which is preliminary data.</text>
</comment>
<dbReference type="EMBL" id="NIBD01000015">
    <property type="protein sequence ID" value="PAB56007.1"/>
    <property type="molecule type" value="Genomic_DNA"/>
</dbReference>
<feature type="domain" description="Ionotropic glutamate receptor C-terminal" evidence="4">
    <location>
        <begin position="51"/>
        <end position="269"/>
    </location>
</feature>
<dbReference type="EMBL" id="NIBB01000004">
    <property type="protein sequence ID" value="PAB53614.1"/>
    <property type="molecule type" value="Genomic_DNA"/>
</dbReference>
<keyword evidence="1 2" id="KW-0732">Signal</keyword>
<gene>
    <name evidence="5" type="ORF">A3P64_01090</name>
    <name evidence="6" type="ORF">A3Q24_02700</name>
</gene>
<sequence length="284" mass="31265">MKKHKFIKKLIAAVGILAVGAVTLTACSNNSSSNSSSNNPSSVAAIKKRGTLKVAVFGDLPPYGWVNKDGKRVGYDVRLARELAKEMGVKVKFVQVNANNRVDTLNANKADIVLANFTVTSERKQVVDFAKPYMKVSVGVVSPKSKPITNVNQLKGKKVIVTKGTTAENYFTSKQPDVDLLKFDSKTQQFNAMKNGRAAALADDNSYLYAWVKSNPKYTVGIKHLGPNSYIAPAVKKGNKSLLDWTNKHINKFNKDGFFVNDYNQELKPYFGDDVKPSDIIINK</sequence>
<organism evidence="6 7">
    <name type="scientific">Lactobacillus johnsonii</name>
    <dbReference type="NCBI Taxonomy" id="33959"/>
    <lineage>
        <taxon>Bacteria</taxon>
        <taxon>Bacillati</taxon>
        <taxon>Bacillota</taxon>
        <taxon>Bacilli</taxon>
        <taxon>Lactobacillales</taxon>
        <taxon>Lactobacillaceae</taxon>
        <taxon>Lactobacillus</taxon>
    </lineage>
</organism>
<dbReference type="PANTHER" id="PTHR35936:SF17">
    <property type="entry name" value="ARGININE-BINDING EXTRACELLULAR PROTEIN ARTP"/>
    <property type="match status" value="1"/>
</dbReference>
<evidence type="ECO:0000256" key="1">
    <source>
        <dbReference type="ARBA" id="ARBA00022729"/>
    </source>
</evidence>
<dbReference type="Proteomes" id="UP000216448">
    <property type="component" value="Unassembled WGS sequence"/>
</dbReference>
<dbReference type="AlphaFoldDB" id="A0A1Z1N6S9"/>
<dbReference type="InterPro" id="IPR001320">
    <property type="entry name" value="Iontro_rcpt_C"/>
</dbReference>
<dbReference type="SMART" id="SM00079">
    <property type="entry name" value="PBPe"/>
    <property type="match status" value="1"/>
</dbReference>
<evidence type="ECO:0000313" key="7">
    <source>
        <dbReference type="Proteomes" id="UP000216008"/>
    </source>
</evidence>
<dbReference type="Pfam" id="PF00497">
    <property type="entry name" value="SBP_bac_3"/>
    <property type="match status" value="1"/>
</dbReference>
<evidence type="ECO:0000259" key="4">
    <source>
        <dbReference type="SMART" id="SM00079"/>
    </source>
</evidence>
<evidence type="ECO:0000256" key="2">
    <source>
        <dbReference type="SAM" id="SignalP"/>
    </source>
</evidence>
<dbReference type="PROSITE" id="PS51257">
    <property type="entry name" value="PROKAR_LIPOPROTEIN"/>
    <property type="match status" value="1"/>
</dbReference>
<dbReference type="InterPro" id="IPR001638">
    <property type="entry name" value="Solute-binding_3/MltF_N"/>
</dbReference>
<accession>A0A1Z1N6S9</accession>
<feature type="signal peptide" evidence="2">
    <location>
        <begin position="1"/>
        <end position="28"/>
    </location>
</feature>
<dbReference type="RefSeq" id="WP_087713053.1">
    <property type="nucleotide sequence ID" value="NZ_CP021703.1"/>
</dbReference>
<dbReference type="GO" id="GO:0016020">
    <property type="term" value="C:membrane"/>
    <property type="evidence" value="ECO:0007669"/>
    <property type="project" value="InterPro"/>
</dbReference>
<dbReference type="PANTHER" id="PTHR35936">
    <property type="entry name" value="MEMBRANE-BOUND LYTIC MUREIN TRANSGLYCOSYLASE F"/>
    <property type="match status" value="1"/>
</dbReference>
<proteinExistence type="predicted"/>
<reference evidence="7 8" key="1">
    <citation type="submission" date="2017-05" db="EMBL/GenBank/DDBJ databases">
        <title>Lactobacillus johnsonii from commercial turkeys.</title>
        <authorList>
            <person name="Johnson T.J."/>
            <person name="Youmans B."/>
        </authorList>
    </citation>
    <scope>NUCLEOTIDE SEQUENCE [LARGE SCALE GENOMIC DNA]</scope>
    <source>
        <strain evidence="6 7">UMNLJ114</strain>
        <strain evidence="5 8">UMNLJ54</strain>
    </source>
</reference>